<protein>
    <submittedName>
        <fullName evidence="2">Uncharacterized protein</fullName>
    </submittedName>
</protein>
<dbReference type="AlphaFoldDB" id="A0A9J6H6L1"/>
<organism evidence="2 3">
    <name type="scientific">Haemaphysalis longicornis</name>
    <name type="common">Bush tick</name>
    <dbReference type="NCBI Taxonomy" id="44386"/>
    <lineage>
        <taxon>Eukaryota</taxon>
        <taxon>Metazoa</taxon>
        <taxon>Ecdysozoa</taxon>
        <taxon>Arthropoda</taxon>
        <taxon>Chelicerata</taxon>
        <taxon>Arachnida</taxon>
        <taxon>Acari</taxon>
        <taxon>Parasitiformes</taxon>
        <taxon>Ixodida</taxon>
        <taxon>Ixodoidea</taxon>
        <taxon>Ixodidae</taxon>
        <taxon>Haemaphysalinae</taxon>
        <taxon>Haemaphysalis</taxon>
    </lineage>
</organism>
<feature type="compositionally biased region" description="Gly residues" evidence="1">
    <location>
        <begin position="12"/>
        <end position="23"/>
    </location>
</feature>
<gene>
    <name evidence="2" type="ORF">HPB48_024376</name>
</gene>
<evidence type="ECO:0000256" key="1">
    <source>
        <dbReference type="SAM" id="MobiDB-lite"/>
    </source>
</evidence>
<name>A0A9J6H6L1_HAELO</name>
<dbReference type="Proteomes" id="UP000821853">
    <property type="component" value="Unassembled WGS sequence"/>
</dbReference>
<feature type="region of interest" description="Disordered" evidence="1">
    <location>
        <begin position="1"/>
        <end position="33"/>
    </location>
</feature>
<comment type="caution">
    <text evidence="2">The sequence shown here is derived from an EMBL/GenBank/DDBJ whole genome shotgun (WGS) entry which is preliminary data.</text>
</comment>
<accession>A0A9J6H6L1</accession>
<sequence length="105" mass="10732">MGKDIRVSGDKSGNGGKKGGGGEGGDKGGRQWRSTAGRVLSAVAGASFAACACSLTPVRADADANVLERCAERRRFSVVETRRYGVDGGVGEELFLSPGTKELAA</sequence>
<proteinExistence type="predicted"/>
<keyword evidence="3" id="KW-1185">Reference proteome</keyword>
<reference evidence="2 3" key="1">
    <citation type="journal article" date="2020" name="Cell">
        <title>Large-Scale Comparative Analyses of Tick Genomes Elucidate Their Genetic Diversity and Vector Capacities.</title>
        <authorList>
            <consortium name="Tick Genome and Microbiome Consortium (TIGMIC)"/>
            <person name="Jia N."/>
            <person name="Wang J."/>
            <person name="Shi W."/>
            <person name="Du L."/>
            <person name="Sun Y."/>
            <person name="Zhan W."/>
            <person name="Jiang J.F."/>
            <person name="Wang Q."/>
            <person name="Zhang B."/>
            <person name="Ji P."/>
            <person name="Bell-Sakyi L."/>
            <person name="Cui X.M."/>
            <person name="Yuan T.T."/>
            <person name="Jiang B.G."/>
            <person name="Yang W.F."/>
            <person name="Lam T.T."/>
            <person name="Chang Q.C."/>
            <person name="Ding S.J."/>
            <person name="Wang X.J."/>
            <person name="Zhu J.G."/>
            <person name="Ruan X.D."/>
            <person name="Zhao L."/>
            <person name="Wei J.T."/>
            <person name="Ye R.Z."/>
            <person name="Que T.C."/>
            <person name="Du C.H."/>
            <person name="Zhou Y.H."/>
            <person name="Cheng J.X."/>
            <person name="Dai P.F."/>
            <person name="Guo W.B."/>
            <person name="Han X.H."/>
            <person name="Huang E.J."/>
            <person name="Li L.F."/>
            <person name="Wei W."/>
            <person name="Gao Y.C."/>
            <person name="Liu J.Z."/>
            <person name="Shao H.Z."/>
            <person name="Wang X."/>
            <person name="Wang C.C."/>
            <person name="Yang T.C."/>
            <person name="Huo Q.B."/>
            <person name="Li W."/>
            <person name="Chen H.Y."/>
            <person name="Chen S.E."/>
            <person name="Zhou L.G."/>
            <person name="Ni X.B."/>
            <person name="Tian J.H."/>
            <person name="Sheng Y."/>
            <person name="Liu T."/>
            <person name="Pan Y.S."/>
            <person name="Xia L.Y."/>
            <person name="Li J."/>
            <person name="Zhao F."/>
            <person name="Cao W.C."/>
        </authorList>
    </citation>
    <scope>NUCLEOTIDE SEQUENCE [LARGE SCALE GENOMIC DNA]</scope>
    <source>
        <strain evidence="2">HaeL-2018</strain>
    </source>
</reference>
<dbReference type="VEuPathDB" id="VectorBase:HLOH_062227"/>
<evidence type="ECO:0000313" key="2">
    <source>
        <dbReference type="EMBL" id="KAH9383259.1"/>
    </source>
</evidence>
<dbReference type="EMBL" id="JABSTR010001038">
    <property type="protein sequence ID" value="KAH9383259.1"/>
    <property type="molecule type" value="Genomic_DNA"/>
</dbReference>
<evidence type="ECO:0000313" key="3">
    <source>
        <dbReference type="Proteomes" id="UP000821853"/>
    </source>
</evidence>